<dbReference type="FunFam" id="3.40.30.10:FF:000123">
    <property type="entry name" value="Glutathione transferase o1"/>
    <property type="match status" value="1"/>
</dbReference>
<dbReference type="AlphaFoldDB" id="A0AAQ4EI60"/>
<comment type="caution">
    <text evidence="5">The sequence shown here is derived from an EMBL/GenBank/DDBJ whole genome shotgun (WGS) entry which is preliminary data.</text>
</comment>
<evidence type="ECO:0000313" key="5">
    <source>
        <dbReference type="EMBL" id="KAK8774447.1"/>
    </source>
</evidence>
<organism evidence="5 6">
    <name type="scientific">Amblyomma americanum</name>
    <name type="common">Lone star tick</name>
    <dbReference type="NCBI Taxonomy" id="6943"/>
    <lineage>
        <taxon>Eukaryota</taxon>
        <taxon>Metazoa</taxon>
        <taxon>Ecdysozoa</taxon>
        <taxon>Arthropoda</taxon>
        <taxon>Chelicerata</taxon>
        <taxon>Arachnida</taxon>
        <taxon>Acari</taxon>
        <taxon>Parasitiformes</taxon>
        <taxon>Ixodida</taxon>
        <taxon>Ixodoidea</taxon>
        <taxon>Ixodidae</taxon>
        <taxon>Amblyomminae</taxon>
        <taxon>Amblyomma</taxon>
    </lineage>
</organism>
<dbReference type="PANTHER" id="PTHR43968">
    <property type="match status" value="1"/>
</dbReference>
<dbReference type="SFLD" id="SFLDG00358">
    <property type="entry name" value="Main_(cytGST)"/>
    <property type="match status" value="1"/>
</dbReference>
<keyword evidence="6" id="KW-1185">Reference proteome</keyword>
<dbReference type="InterPro" id="IPR010987">
    <property type="entry name" value="Glutathione-S-Trfase_C-like"/>
</dbReference>
<dbReference type="InterPro" id="IPR036249">
    <property type="entry name" value="Thioredoxin-like_sf"/>
</dbReference>
<evidence type="ECO:0000256" key="2">
    <source>
        <dbReference type="ARBA" id="ARBA00023002"/>
    </source>
</evidence>
<dbReference type="PANTHER" id="PTHR43968:SF6">
    <property type="entry name" value="GLUTATHIONE S-TRANSFERASE OMEGA"/>
    <property type="match status" value="1"/>
</dbReference>
<gene>
    <name evidence="5" type="ORF">V5799_011018</name>
</gene>
<dbReference type="InterPro" id="IPR040079">
    <property type="entry name" value="Glutathione_S-Trfase"/>
</dbReference>
<proteinExistence type="inferred from homology"/>
<dbReference type="GO" id="GO:0005737">
    <property type="term" value="C:cytoplasm"/>
    <property type="evidence" value="ECO:0007669"/>
    <property type="project" value="InterPro"/>
</dbReference>
<dbReference type="Gene3D" id="3.40.30.10">
    <property type="entry name" value="Glutaredoxin"/>
    <property type="match status" value="1"/>
</dbReference>
<dbReference type="GO" id="GO:0045174">
    <property type="term" value="F:glutathione dehydrogenase (ascorbate) activity"/>
    <property type="evidence" value="ECO:0007669"/>
    <property type="project" value="UniProtKB-ARBA"/>
</dbReference>
<dbReference type="Pfam" id="PF13417">
    <property type="entry name" value="GST_N_3"/>
    <property type="match status" value="1"/>
</dbReference>
<dbReference type="FunFam" id="1.20.1050.10:FF:000009">
    <property type="entry name" value="Glutathione S-transferase omega-1"/>
    <property type="match status" value="1"/>
</dbReference>
<evidence type="ECO:0000259" key="4">
    <source>
        <dbReference type="PROSITE" id="PS50405"/>
    </source>
</evidence>
<dbReference type="EMBL" id="JARKHS020015396">
    <property type="protein sequence ID" value="KAK8774447.1"/>
    <property type="molecule type" value="Genomic_DNA"/>
</dbReference>
<evidence type="ECO:0000259" key="3">
    <source>
        <dbReference type="PROSITE" id="PS50404"/>
    </source>
</evidence>
<dbReference type="InterPro" id="IPR050983">
    <property type="entry name" value="GST_Omega/HSP26"/>
</dbReference>
<evidence type="ECO:0008006" key="7">
    <source>
        <dbReference type="Google" id="ProtNLM"/>
    </source>
</evidence>
<evidence type="ECO:0000313" key="6">
    <source>
        <dbReference type="Proteomes" id="UP001321473"/>
    </source>
</evidence>
<dbReference type="Gene3D" id="1.20.1050.10">
    <property type="match status" value="1"/>
</dbReference>
<dbReference type="SFLD" id="SFLDS00019">
    <property type="entry name" value="Glutathione_Transferase_(cytos"/>
    <property type="match status" value="1"/>
</dbReference>
<dbReference type="PRINTS" id="PR01625">
    <property type="entry name" value="GSTRNSFRASEO"/>
</dbReference>
<dbReference type="Pfam" id="PF13410">
    <property type="entry name" value="GST_C_2"/>
    <property type="match status" value="1"/>
</dbReference>
<comment type="similarity">
    <text evidence="1">Belongs to the GST superfamily. Omega family.</text>
</comment>
<sequence length="240" mass="27144">MTAWALKTGSEFPPLIPGKLRLYSMRFCPYAQRALLILRAKSIDHEVVNVNLVDKPEWSKDVLPEGSVPVLAQDDKLISGSMAIAEYLEEAYPETKPTWHKDPYLKALDRSFFDVALPAIDPVVSVLKGKGSREENWATFLGKIALFEKELLKRQTNFFFGQQPGFVDYVMWPTFILARGITAVCEELKMPAAEIFPRLSNWSQHMREEPCVRALVDDKHTALFVQSCVAGSRDFNAGLH</sequence>
<feature type="domain" description="GST C-terminal" evidence="4">
    <location>
        <begin position="102"/>
        <end position="229"/>
    </location>
</feature>
<dbReference type="InterPro" id="IPR004045">
    <property type="entry name" value="Glutathione_S-Trfase_N"/>
</dbReference>
<dbReference type="SUPFAM" id="SSF52833">
    <property type="entry name" value="Thioredoxin-like"/>
    <property type="match status" value="1"/>
</dbReference>
<dbReference type="PROSITE" id="PS50404">
    <property type="entry name" value="GST_NTER"/>
    <property type="match status" value="1"/>
</dbReference>
<keyword evidence="2" id="KW-0560">Oxidoreductase</keyword>
<accession>A0AAQ4EI60</accession>
<protein>
    <recommendedName>
        <fullName evidence="7">Glutathione s-transferase</fullName>
    </recommendedName>
</protein>
<dbReference type="SUPFAM" id="SSF47616">
    <property type="entry name" value="GST C-terminal domain-like"/>
    <property type="match status" value="1"/>
</dbReference>
<name>A0AAQ4EI60_AMBAM</name>
<dbReference type="InterPro" id="IPR005442">
    <property type="entry name" value="GST_omega"/>
</dbReference>
<dbReference type="GO" id="GO:0006749">
    <property type="term" value="P:glutathione metabolic process"/>
    <property type="evidence" value="ECO:0007669"/>
    <property type="project" value="TreeGrafter"/>
</dbReference>
<evidence type="ECO:0000256" key="1">
    <source>
        <dbReference type="ARBA" id="ARBA00011067"/>
    </source>
</evidence>
<reference evidence="5 6" key="1">
    <citation type="journal article" date="2023" name="Arcadia Sci">
        <title>De novo assembly of a long-read Amblyomma americanum tick genome.</title>
        <authorList>
            <person name="Chou S."/>
            <person name="Poskanzer K.E."/>
            <person name="Rollins M."/>
            <person name="Thuy-Boun P.S."/>
        </authorList>
    </citation>
    <scope>NUCLEOTIDE SEQUENCE [LARGE SCALE GENOMIC DNA]</scope>
    <source>
        <strain evidence="5">F_SG_1</strain>
        <tissue evidence="5">Salivary glands</tissue>
    </source>
</reference>
<dbReference type="GO" id="GO:0004364">
    <property type="term" value="F:glutathione transferase activity"/>
    <property type="evidence" value="ECO:0007669"/>
    <property type="project" value="InterPro"/>
</dbReference>
<dbReference type="InterPro" id="IPR036282">
    <property type="entry name" value="Glutathione-S-Trfase_C_sf"/>
</dbReference>
<dbReference type="Proteomes" id="UP001321473">
    <property type="component" value="Unassembled WGS sequence"/>
</dbReference>
<dbReference type="PROSITE" id="PS50405">
    <property type="entry name" value="GST_CTER"/>
    <property type="match status" value="1"/>
</dbReference>
<feature type="domain" description="GST N-terminal" evidence="3">
    <location>
        <begin position="18"/>
        <end position="96"/>
    </location>
</feature>